<dbReference type="InterPro" id="IPR036597">
    <property type="entry name" value="Fido-like_dom_sf"/>
</dbReference>
<evidence type="ECO:0000256" key="2">
    <source>
        <dbReference type="ARBA" id="ARBA00022695"/>
    </source>
</evidence>
<dbReference type="EMBL" id="JACOOS010000002">
    <property type="protein sequence ID" value="MBC5676598.1"/>
    <property type="molecule type" value="Genomic_DNA"/>
</dbReference>
<dbReference type="PANTHER" id="PTHR39560">
    <property type="entry name" value="PROTEIN ADENYLYLTRANSFERASE FIC-RELATED"/>
    <property type="match status" value="1"/>
</dbReference>
<keyword evidence="4" id="KW-0067">ATP-binding</keyword>
<dbReference type="Proteomes" id="UP000635828">
    <property type="component" value="Unassembled WGS sequence"/>
</dbReference>
<evidence type="ECO:0000256" key="4">
    <source>
        <dbReference type="ARBA" id="ARBA00022840"/>
    </source>
</evidence>
<evidence type="ECO:0000256" key="5">
    <source>
        <dbReference type="ARBA" id="ARBA00034531"/>
    </source>
</evidence>
<evidence type="ECO:0000256" key="1">
    <source>
        <dbReference type="ARBA" id="ARBA00022679"/>
    </source>
</evidence>
<proteinExistence type="predicted"/>
<comment type="catalytic activity">
    <reaction evidence="7">
        <text>L-tyrosyl-[protein] + ATP = O-(5'-adenylyl)-L-tyrosyl-[protein] + diphosphate</text>
        <dbReference type="Rhea" id="RHEA:54288"/>
        <dbReference type="Rhea" id="RHEA-COMP:10136"/>
        <dbReference type="Rhea" id="RHEA-COMP:13846"/>
        <dbReference type="ChEBI" id="CHEBI:30616"/>
        <dbReference type="ChEBI" id="CHEBI:33019"/>
        <dbReference type="ChEBI" id="CHEBI:46858"/>
        <dbReference type="ChEBI" id="CHEBI:83624"/>
        <dbReference type="EC" id="2.7.7.108"/>
    </reaction>
</comment>
<dbReference type="Gene3D" id="1.10.3290.10">
    <property type="entry name" value="Fido-like domain"/>
    <property type="match status" value="1"/>
</dbReference>
<evidence type="ECO:0000256" key="6">
    <source>
        <dbReference type="ARBA" id="ARBA00047939"/>
    </source>
</evidence>
<evidence type="ECO:0000313" key="8">
    <source>
        <dbReference type="EMBL" id="MBC5676598.1"/>
    </source>
</evidence>
<keyword evidence="9" id="KW-1185">Reference proteome</keyword>
<dbReference type="RefSeq" id="WP_024726704.1">
    <property type="nucleotide sequence ID" value="NZ_JACOOS010000002.1"/>
</dbReference>
<organism evidence="8 9">
    <name type="scientific">Anaerostipes hominis</name>
    <name type="common">ex Liu et al. 2021</name>
    <dbReference type="NCBI Taxonomy" id="2763018"/>
    <lineage>
        <taxon>Bacteria</taxon>
        <taxon>Bacillati</taxon>
        <taxon>Bacillota</taxon>
        <taxon>Clostridia</taxon>
        <taxon>Lachnospirales</taxon>
        <taxon>Lachnospiraceae</taxon>
        <taxon>Anaerostipes</taxon>
    </lineage>
</organism>
<evidence type="ECO:0000256" key="7">
    <source>
        <dbReference type="ARBA" id="ARBA00048696"/>
    </source>
</evidence>
<keyword evidence="2" id="KW-0548">Nucleotidyltransferase</keyword>
<keyword evidence="3" id="KW-0547">Nucleotide-binding</keyword>
<dbReference type="PANTHER" id="PTHR39560:SF1">
    <property type="entry name" value="PROTEIN ADENYLYLTRANSFERASE FIC-RELATED"/>
    <property type="match status" value="1"/>
</dbReference>
<name>A0ABR7FN41_9FIRM</name>
<sequence length="114" mass="13289">MDYLEVSDYLIELSKENIYGKLSNESVEKLLYSHYENMTEDDRISRRMECDLVSNRIVQLLKDDSFTFSPAVLKSIHKYLFRGIYDIAGEIRSYNISKADPILNGETVKHANFL</sequence>
<dbReference type="EC" id="2.7.7.108" evidence="5"/>
<evidence type="ECO:0000313" key="9">
    <source>
        <dbReference type="Proteomes" id="UP000635828"/>
    </source>
</evidence>
<keyword evidence="1" id="KW-0808">Transferase</keyword>
<comment type="caution">
    <text evidence="8">The sequence shown here is derived from an EMBL/GenBank/DDBJ whole genome shotgun (WGS) entry which is preliminary data.</text>
</comment>
<reference evidence="8 9" key="1">
    <citation type="submission" date="2020-08" db="EMBL/GenBank/DDBJ databases">
        <title>Genome public.</title>
        <authorList>
            <person name="Liu C."/>
            <person name="Sun Q."/>
        </authorList>
    </citation>
    <scope>NUCLEOTIDE SEQUENCE [LARGE SCALE GENOMIC DNA]</scope>
    <source>
        <strain evidence="8 9">NSJ-7</strain>
    </source>
</reference>
<evidence type="ECO:0000256" key="3">
    <source>
        <dbReference type="ARBA" id="ARBA00022741"/>
    </source>
</evidence>
<dbReference type="SUPFAM" id="SSF140931">
    <property type="entry name" value="Fic-like"/>
    <property type="match status" value="1"/>
</dbReference>
<gene>
    <name evidence="8" type="ORF">H8S22_02905</name>
</gene>
<comment type="catalytic activity">
    <reaction evidence="6">
        <text>L-threonyl-[protein] + ATP = 3-O-(5'-adenylyl)-L-threonyl-[protein] + diphosphate</text>
        <dbReference type="Rhea" id="RHEA:54292"/>
        <dbReference type="Rhea" id="RHEA-COMP:11060"/>
        <dbReference type="Rhea" id="RHEA-COMP:13847"/>
        <dbReference type="ChEBI" id="CHEBI:30013"/>
        <dbReference type="ChEBI" id="CHEBI:30616"/>
        <dbReference type="ChEBI" id="CHEBI:33019"/>
        <dbReference type="ChEBI" id="CHEBI:138113"/>
        <dbReference type="EC" id="2.7.7.108"/>
    </reaction>
</comment>
<protein>
    <recommendedName>
        <fullName evidence="5">protein adenylyltransferase</fullName>
        <ecNumber evidence="5">2.7.7.108</ecNumber>
    </recommendedName>
</protein>
<accession>A0ABR7FN41</accession>